<proteinExistence type="predicted"/>
<keyword evidence="1" id="KW-0472">Membrane</keyword>
<sequence length="61" mass="6941">MIALVSCAFSALLNFTVLLVFLREVPDVNYWIPVSNLIGVLLFGPLAVLNTFLYLRARWQE</sequence>
<gene>
    <name evidence="2" type="ORF">SAMN04487904_110158</name>
</gene>
<dbReference type="EMBL" id="FPAT01000010">
    <property type="protein sequence ID" value="SFT85020.1"/>
    <property type="molecule type" value="Genomic_DNA"/>
</dbReference>
<reference evidence="3" key="1">
    <citation type="submission" date="2016-10" db="EMBL/GenBank/DDBJ databases">
        <authorList>
            <person name="Varghese N."/>
            <person name="Submissions S."/>
        </authorList>
    </citation>
    <scope>NUCLEOTIDE SEQUENCE [LARGE SCALE GENOMIC DNA]</scope>
    <source>
        <strain evidence="3">DSM 45501</strain>
    </source>
</reference>
<keyword evidence="1" id="KW-1133">Transmembrane helix</keyword>
<keyword evidence="3" id="KW-1185">Reference proteome</keyword>
<name>A0A1I7BCT5_9ACTN</name>
<evidence type="ECO:0000313" key="2">
    <source>
        <dbReference type="EMBL" id="SFT85020.1"/>
    </source>
</evidence>
<dbReference type="Proteomes" id="UP000199165">
    <property type="component" value="Unassembled WGS sequence"/>
</dbReference>
<protein>
    <submittedName>
        <fullName evidence="2">Uncharacterized protein</fullName>
    </submittedName>
</protein>
<evidence type="ECO:0000313" key="3">
    <source>
        <dbReference type="Proteomes" id="UP000199165"/>
    </source>
</evidence>
<dbReference type="AlphaFoldDB" id="A0A1I7BCT5"/>
<evidence type="ECO:0000256" key="1">
    <source>
        <dbReference type="SAM" id="Phobius"/>
    </source>
</evidence>
<accession>A0A1I7BCT5</accession>
<keyword evidence="1" id="KW-0812">Transmembrane</keyword>
<organism evidence="2 3">
    <name type="scientific">Actinopolyspora righensis</name>
    <dbReference type="NCBI Taxonomy" id="995060"/>
    <lineage>
        <taxon>Bacteria</taxon>
        <taxon>Bacillati</taxon>
        <taxon>Actinomycetota</taxon>
        <taxon>Actinomycetes</taxon>
        <taxon>Actinopolysporales</taxon>
        <taxon>Actinopolysporaceae</taxon>
        <taxon>Actinopolyspora</taxon>
        <taxon>Actinopolyspora alba group</taxon>
    </lineage>
</organism>
<feature type="transmembrane region" description="Helical" evidence="1">
    <location>
        <begin position="32"/>
        <end position="55"/>
    </location>
</feature>